<name>D5BXM9_NITHN</name>
<keyword evidence="1" id="KW-0472">Membrane</keyword>
<feature type="transmembrane region" description="Helical" evidence="1">
    <location>
        <begin position="12"/>
        <end position="35"/>
    </location>
</feature>
<reference evidence="3" key="1">
    <citation type="submission" date="2010-04" db="EMBL/GenBank/DDBJ databases">
        <title>Complete genome sequence of Nitrosococcus halophilus Nc4, a salt-adapted, aerobic obligate ammonia-oxidizing sulfur purple bacterium.</title>
        <authorList>
            <consortium name="US DOE Joint Genome Institute"/>
            <person name="Campbell M.A."/>
            <person name="Malfatti S.A."/>
            <person name="Chain P.S.G."/>
            <person name="Heidelberg J.F."/>
            <person name="Ward B.B."/>
            <person name="Klotz M.G."/>
        </authorList>
    </citation>
    <scope>NUCLEOTIDE SEQUENCE [LARGE SCALE GENOMIC DNA]</scope>
    <source>
        <strain evidence="3">Nc4</strain>
    </source>
</reference>
<dbReference type="OrthoDB" id="5771565at2"/>
<evidence type="ECO:0000256" key="1">
    <source>
        <dbReference type="SAM" id="Phobius"/>
    </source>
</evidence>
<evidence type="ECO:0000313" key="3">
    <source>
        <dbReference type="Proteomes" id="UP000001844"/>
    </source>
</evidence>
<dbReference type="HOGENOM" id="CLU_2465882_0_0_6"/>
<evidence type="ECO:0000313" key="2">
    <source>
        <dbReference type="EMBL" id="ADE13987.1"/>
    </source>
</evidence>
<keyword evidence="1" id="KW-0812">Transmembrane</keyword>
<proteinExistence type="predicted"/>
<dbReference type="EMBL" id="CP001798">
    <property type="protein sequence ID" value="ADE13987.1"/>
    <property type="molecule type" value="Genomic_DNA"/>
</dbReference>
<sequence length="88" mass="9597">MENLIPSDLLPYILIVFVLGVIIGIFSRRFLWGFIAPLLAAVFLYGVESGSLVGFAYALFLVMTPPIILASGVGAWLGINISKKLQNR</sequence>
<keyword evidence="3" id="KW-1185">Reference proteome</keyword>
<accession>D5BXM9</accession>
<dbReference type="STRING" id="472759.Nhal_0809"/>
<dbReference type="RefSeq" id="WP_013031881.1">
    <property type="nucleotide sequence ID" value="NC_013960.1"/>
</dbReference>
<dbReference type="KEGG" id="nhl:Nhal_0809"/>
<dbReference type="Proteomes" id="UP000001844">
    <property type="component" value="Chromosome"/>
</dbReference>
<gene>
    <name evidence="2" type="ordered locus">Nhal_0809</name>
</gene>
<dbReference type="AlphaFoldDB" id="D5BXM9"/>
<keyword evidence="1" id="KW-1133">Transmembrane helix</keyword>
<feature type="transmembrane region" description="Helical" evidence="1">
    <location>
        <begin position="55"/>
        <end position="79"/>
    </location>
</feature>
<protein>
    <submittedName>
        <fullName evidence="2">Uncharacterized protein</fullName>
    </submittedName>
</protein>
<organism evidence="2 3">
    <name type="scientific">Nitrosococcus halophilus (strain Nc4)</name>
    <dbReference type="NCBI Taxonomy" id="472759"/>
    <lineage>
        <taxon>Bacteria</taxon>
        <taxon>Pseudomonadati</taxon>
        <taxon>Pseudomonadota</taxon>
        <taxon>Gammaproteobacteria</taxon>
        <taxon>Chromatiales</taxon>
        <taxon>Chromatiaceae</taxon>
        <taxon>Nitrosococcus</taxon>
    </lineage>
</organism>